<dbReference type="InterPro" id="IPR038389">
    <property type="entry name" value="PSMG2_sf"/>
</dbReference>
<evidence type="ECO:0000313" key="2">
    <source>
        <dbReference type="EMBL" id="SUZ77294.1"/>
    </source>
</evidence>
<gene>
    <name evidence="2" type="ORF">METZ01_LOCUS30148</name>
</gene>
<organism evidence="2">
    <name type="scientific">marine metagenome</name>
    <dbReference type="NCBI Taxonomy" id="408172"/>
    <lineage>
        <taxon>unclassified sequences</taxon>
        <taxon>metagenomes</taxon>
        <taxon>ecological metagenomes</taxon>
    </lineage>
</organism>
<proteinExistence type="predicted"/>
<evidence type="ECO:0008006" key="3">
    <source>
        <dbReference type="Google" id="ProtNLM"/>
    </source>
</evidence>
<accession>A0A381QEJ4</accession>
<evidence type="ECO:0000256" key="1">
    <source>
        <dbReference type="SAM" id="MobiDB-lite"/>
    </source>
</evidence>
<dbReference type="Gene3D" id="3.40.50.10900">
    <property type="entry name" value="PAC-like subunit"/>
    <property type="match status" value="1"/>
</dbReference>
<sequence>MRVGEFELADPMPEMNNTVAIGMLRPWVDVGRVGTLSLRKLEQYLGAKELGRLAKPGKFFDFTRYRPRMRIVNGKRVFTKPNTIVHHAKDEYSGRDYIFIHIREPHNFGEEYTDSIVELFKYCKVTEYCRIGGMYDSVPHTRPILVTGSMTDEQEGKAGTLLNPRRSTYQGPTSIINQVNEDLTEQGIQNTTLMAHLPQYVQLDEDHLGASRLLEVLCAVYNFPSDLAEKSKGDQQYKDIERAIDYGGEVGTLIKQLETYFDRVLTRTEGEEDPGKTEGDDADISLSADVQDFLNEMGERFEDDKSDPSQRN</sequence>
<protein>
    <recommendedName>
        <fullName evidence="3">PAC2 family protein</fullName>
    </recommendedName>
</protein>
<name>A0A381QEJ4_9ZZZZ</name>
<feature type="region of interest" description="Disordered" evidence="1">
    <location>
        <begin position="266"/>
        <end position="286"/>
    </location>
</feature>
<dbReference type="Pfam" id="PF09754">
    <property type="entry name" value="PAC2"/>
    <property type="match status" value="1"/>
</dbReference>
<reference evidence="2" key="1">
    <citation type="submission" date="2018-05" db="EMBL/GenBank/DDBJ databases">
        <authorList>
            <person name="Lanie J.A."/>
            <person name="Ng W.-L."/>
            <person name="Kazmierczak K.M."/>
            <person name="Andrzejewski T.M."/>
            <person name="Davidsen T.M."/>
            <person name="Wayne K.J."/>
            <person name="Tettelin H."/>
            <person name="Glass J.I."/>
            <person name="Rusch D."/>
            <person name="Podicherti R."/>
            <person name="Tsui H.-C.T."/>
            <person name="Winkler M.E."/>
        </authorList>
    </citation>
    <scope>NUCLEOTIDE SEQUENCE</scope>
</reference>
<dbReference type="EMBL" id="UINC01001311">
    <property type="protein sequence ID" value="SUZ77294.1"/>
    <property type="molecule type" value="Genomic_DNA"/>
</dbReference>
<dbReference type="AlphaFoldDB" id="A0A381QEJ4"/>
<dbReference type="InterPro" id="IPR019151">
    <property type="entry name" value="Proteasome_assmbl_chaperone_2"/>
</dbReference>
<feature type="compositionally biased region" description="Basic and acidic residues" evidence="1">
    <location>
        <begin position="266"/>
        <end position="279"/>
    </location>
</feature>
<dbReference type="SUPFAM" id="SSF159659">
    <property type="entry name" value="Cgl1923-like"/>
    <property type="match status" value="1"/>
</dbReference>